<evidence type="ECO:0000313" key="11">
    <source>
        <dbReference type="EMBL" id="NKZ23733.1"/>
    </source>
</evidence>
<evidence type="ECO:0000256" key="7">
    <source>
        <dbReference type="ARBA" id="ARBA00022840"/>
    </source>
</evidence>
<dbReference type="InterPro" id="IPR017871">
    <property type="entry name" value="ABC_transporter-like_CS"/>
</dbReference>
<evidence type="ECO:0000313" key="12">
    <source>
        <dbReference type="Proteomes" id="UP000549765"/>
    </source>
</evidence>
<dbReference type="PANTHER" id="PTHR43790">
    <property type="entry name" value="CARBOHYDRATE TRANSPORT ATP-BINDING PROTEIN MG119-RELATED"/>
    <property type="match status" value="1"/>
</dbReference>
<dbReference type="AlphaFoldDB" id="A0A7X6S2P1"/>
<evidence type="ECO:0000256" key="9">
    <source>
        <dbReference type="ARBA" id="ARBA00023136"/>
    </source>
</evidence>
<dbReference type="GO" id="GO:0005886">
    <property type="term" value="C:plasma membrane"/>
    <property type="evidence" value="ECO:0007669"/>
    <property type="project" value="UniProtKB-SubCell"/>
</dbReference>
<feature type="domain" description="ABC transporter" evidence="10">
    <location>
        <begin position="3"/>
        <end position="239"/>
    </location>
</feature>
<dbReference type="PROSITE" id="PS00211">
    <property type="entry name" value="ABC_TRANSPORTER_1"/>
    <property type="match status" value="2"/>
</dbReference>
<dbReference type="FunFam" id="3.40.50.300:FF:000127">
    <property type="entry name" value="Ribose import ATP-binding protein RbsA"/>
    <property type="match status" value="1"/>
</dbReference>
<keyword evidence="2" id="KW-0813">Transport</keyword>
<dbReference type="SUPFAM" id="SSF52540">
    <property type="entry name" value="P-loop containing nucleoside triphosphate hydrolases"/>
    <property type="match status" value="2"/>
</dbReference>
<dbReference type="InterPro" id="IPR050107">
    <property type="entry name" value="ABC_carbohydrate_import_ATPase"/>
</dbReference>
<evidence type="ECO:0000256" key="1">
    <source>
        <dbReference type="ARBA" id="ARBA00004202"/>
    </source>
</evidence>
<keyword evidence="9" id="KW-0472">Membrane</keyword>
<protein>
    <submittedName>
        <fullName evidence="11">Sugar ABC transporter ATP-binding protein</fullName>
    </submittedName>
</protein>
<keyword evidence="7 11" id="KW-0067">ATP-binding</keyword>
<reference evidence="11 12" key="1">
    <citation type="submission" date="2020-04" db="EMBL/GenBank/DDBJ databases">
        <title>MicrobeNet Type strains.</title>
        <authorList>
            <person name="Nicholson A.C."/>
        </authorList>
    </citation>
    <scope>NUCLEOTIDE SEQUENCE [LARGE SCALE GENOMIC DNA]</scope>
    <source>
        <strain evidence="11 12">CCUG 61472</strain>
    </source>
</reference>
<dbReference type="CDD" id="cd03216">
    <property type="entry name" value="ABC_Carb_Monos_I"/>
    <property type="match status" value="1"/>
</dbReference>
<keyword evidence="4" id="KW-0762">Sugar transport</keyword>
<comment type="caution">
    <text evidence="11">The sequence shown here is derived from an EMBL/GenBank/DDBJ whole genome shotgun (WGS) entry which is preliminary data.</text>
</comment>
<keyword evidence="3" id="KW-1003">Cell membrane</keyword>
<keyword evidence="8" id="KW-1278">Translocase</keyword>
<keyword evidence="5" id="KW-0677">Repeat</keyword>
<keyword evidence="12" id="KW-1185">Reference proteome</keyword>
<keyword evidence="6" id="KW-0547">Nucleotide-binding</keyword>
<evidence type="ECO:0000256" key="8">
    <source>
        <dbReference type="ARBA" id="ARBA00022967"/>
    </source>
</evidence>
<evidence type="ECO:0000256" key="2">
    <source>
        <dbReference type="ARBA" id="ARBA00022448"/>
    </source>
</evidence>
<dbReference type="PANTHER" id="PTHR43790:SF3">
    <property type="entry name" value="D-ALLOSE IMPORT ATP-BINDING PROTEIN ALSA-RELATED"/>
    <property type="match status" value="1"/>
</dbReference>
<dbReference type="InterPro" id="IPR003439">
    <property type="entry name" value="ABC_transporter-like_ATP-bd"/>
</dbReference>
<name>A0A7X6S2P1_9LACO</name>
<evidence type="ECO:0000256" key="6">
    <source>
        <dbReference type="ARBA" id="ARBA00022741"/>
    </source>
</evidence>
<dbReference type="CDD" id="cd03215">
    <property type="entry name" value="ABC_Carb_Monos_II"/>
    <property type="match status" value="1"/>
</dbReference>
<evidence type="ECO:0000256" key="3">
    <source>
        <dbReference type="ARBA" id="ARBA00022475"/>
    </source>
</evidence>
<gene>
    <name evidence="11" type="ORF">HF964_02770</name>
</gene>
<dbReference type="GO" id="GO:0005524">
    <property type="term" value="F:ATP binding"/>
    <property type="evidence" value="ECO:0007669"/>
    <property type="project" value="UniProtKB-KW"/>
</dbReference>
<evidence type="ECO:0000256" key="5">
    <source>
        <dbReference type="ARBA" id="ARBA00022737"/>
    </source>
</evidence>
<proteinExistence type="predicted"/>
<comment type="subcellular location">
    <subcellularLocation>
        <location evidence="1">Cell membrane</location>
        <topology evidence="1">Peripheral membrane protein</topology>
    </subcellularLocation>
</comment>
<accession>A0A7X6S2P1</accession>
<dbReference type="InterPro" id="IPR027417">
    <property type="entry name" value="P-loop_NTPase"/>
</dbReference>
<evidence type="ECO:0000259" key="10">
    <source>
        <dbReference type="PROSITE" id="PS50893"/>
    </source>
</evidence>
<dbReference type="SMART" id="SM00382">
    <property type="entry name" value="AAA"/>
    <property type="match status" value="2"/>
</dbReference>
<feature type="domain" description="ABC transporter" evidence="10">
    <location>
        <begin position="249"/>
        <end position="493"/>
    </location>
</feature>
<dbReference type="InterPro" id="IPR003593">
    <property type="entry name" value="AAA+_ATPase"/>
</dbReference>
<dbReference type="Proteomes" id="UP000549765">
    <property type="component" value="Unassembled WGS sequence"/>
</dbReference>
<evidence type="ECO:0000256" key="4">
    <source>
        <dbReference type="ARBA" id="ARBA00022597"/>
    </source>
</evidence>
<organism evidence="11 12">
    <name type="scientific">Periweissella fabalis</name>
    <dbReference type="NCBI Taxonomy" id="1070421"/>
    <lineage>
        <taxon>Bacteria</taxon>
        <taxon>Bacillati</taxon>
        <taxon>Bacillota</taxon>
        <taxon>Bacilli</taxon>
        <taxon>Lactobacillales</taxon>
        <taxon>Lactobacillaceae</taxon>
        <taxon>Periweissella</taxon>
    </lineage>
</organism>
<dbReference type="EMBL" id="JAAXPN010000001">
    <property type="protein sequence ID" value="NKZ23733.1"/>
    <property type="molecule type" value="Genomic_DNA"/>
</dbReference>
<dbReference type="Gene3D" id="3.40.50.300">
    <property type="entry name" value="P-loop containing nucleotide triphosphate hydrolases"/>
    <property type="match status" value="2"/>
</dbReference>
<dbReference type="RefSeq" id="WP_168721517.1">
    <property type="nucleotide sequence ID" value="NZ_JAAXPN010000001.1"/>
</dbReference>
<dbReference type="GO" id="GO:0016887">
    <property type="term" value="F:ATP hydrolysis activity"/>
    <property type="evidence" value="ECO:0007669"/>
    <property type="project" value="InterPro"/>
</dbReference>
<dbReference type="Pfam" id="PF00005">
    <property type="entry name" value="ABC_tran"/>
    <property type="match status" value="2"/>
</dbReference>
<dbReference type="PROSITE" id="PS50893">
    <property type="entry name" value="ABC_TRANSPORTER_2"/>
    <property type="match status" value="2"/>
</dbReference>
<sequence length="496" mass="54622">MEIAMQRINKSFGNNNVLKGVDFRLAPGEIHALMGENGAGKSTLMNILTGIISSDSGQIEVDGQKTQFKNALVAEQAGISFIHQEMNNYGEMTVLENMFINRELTNRLGLLKTPVMRTQAKQYLDYLGAEFGLDTLIKDLSVGNQQLVEIAKSLMTNAQVIIMDEPTSALTENEIQKLFKIVKELQQQGVGFIYISHRMEEIFALCDTITVMRDGISVMTTSVDETNVNQIVKAMVGRELTEFYPTRTNQIGDIYLQARGLSRRGVFNDVNFDVRSGEIVAFAGLMGAGRTEIMRAIFGLDHLDRGKIIIRDQLIENHSPAAAIKHGIGFVTENRKDEGLMLDATIADNIDLASLASFTKYGVIDQHTDRVFVDKLIKRLTIKAQSALDIVNSLSGGNQQKVVLAKWIGAGSQVLILDEPTRGVDVGAKREIYDLMNELTNRGVAIIMISSDLPEVLGMSDRINVVYEGQITGTLVTKDATQEAIMTLATGGRINE</sequence>